<organism evidence="1 2">
    <name type="scientific">Rhizophagus irregularis (strain DAOM 181602 / DAOM 197198 / MUCL 43194)</name>
    <name type="common">Arbuscular mycorrhizal fungus</name>
    <name type="synonym">Glomus intraradices</name>
    <dbReference type="NCBI Taxonomy" id="747089"/>
    <lineage>
        <taxon>Eukaryota</taxon>
        <taxon>Fungi</taxon>
        <taxon>Fungi incertae sedis</taxon>
        <taxon>Mucoromycota</taxon>
        <taxon>Glomeromycotina</taxon>
        <taxon>Glomeromycetes</taxon>
        <taxon>Glomerales</taxon>
        <taxon>Glomeraceae</taxon>
        <taxon>Rhizophagus</taxon>
    </lineage>
</organism>
<reference evidence="1 2" key="2">
    <citation type="journal article" date="2018" name="New Phytol.">
        <title>High intraspecific genome diversity in the model arbuscular mycorrhizal symbiont Rhizophagus irregularis.</title>
        <authorList>
            <person name="Chen E.C.H."/>
            <person name="Morin E."/>
            <person name="Beaudet D."/>
            <person name="Noel J."/>
            <person name="Yildirir G."/>
            <person name="Ndikumana S."/>
            <person name="Charron P."/>
            <person name="St-Onge C."/>
            <person name="Giorgi J."/>
            <person name="Kruger M."/>
            <person name="Marton T."/>
            <person name="Ropars J."/>
            <person name="Grigoriev I.V."/>
            <person name="Hainaut M."/>
            <person name="Henrissat B."/>
            <person name="Roux C."/>
            <person name="Martin F."/>
            <person name="Corradi N."/>
        </authorList>
    </citation>
    <scope>NUCLEOTIDE SEQUENCE [LARGE SCALE GENOMIC DNA]</scope>
    <source>
        <strain evidence="1 2">DAOM 197198</strain>
    </source>
</reference>
<reference evidence="1 2" key="1">
    <citation type="journal article" date="2013" name="Proc. Natl. Acad. Sci. U.S.A.">
        <title>Genome of an arbuscular mycorrhizal fungus provides insight into the oldest plant symbiosis.</title>
        <authorList>
            <person name="Tisserant E."/>
            <person name="Malbreil M."/>
            <person name="Kuo A."/>
            <person name="Kohler A."/>
            <person name="Symeonidi A."/>
            <person name="Balestrini R."/>
            <person name="Charron P."/>
            <person name="Duensing N."/>
            <person name="Frei Dit Frey N."/>
            <person name="Gianinazzi-Pearson V."/>
            <person name="Gilbert L.B."/>
            <person name="Handa Y."/>
            <person name="Herr J.R."/>
            <person name="Hijri M."/>
            <person name="Koul R."/>
            <person name="Kawaguchi M."/>
            <person name="Krajinski F."/>
            <person name="Lammers P.J."/>
            <person name="Masclaux F.G."/>
            <person name="Murat C."/>
            <person name="Morin E."/>
            <person name="Ndikumana S."/>
            <person name="Pagni M."/>
            <person name="Petitpierre D."/>
            <person name="Requena N."/>
            <person name="Rosikiewicz P."/>
            <person name="Riley R."/>
            <person name="Saito K."/>
            <person name="San Clemente H."/>
            <person name="Shapiro H."/>
            <person name="van Tuinen D."/>
            <person name="Becard G."/>
            <person name="Bonfante P."/>
            <person name="Paszkowski U."/>
            <person name="Shachar-Hill Y.Y."/>
            <person name="Tuskan G.A."/>
            <person name="Young P.W."/>
            <person name="Sanders I.R."/>
            <person name="Henrissat B."/>
            <person name="Rensing S.A."/>
            <person name="Grigoriev I.V."/>
            <person name="Corradi N."/>
            <person name="Roux C."/>
            <person name="Martin F."/>
        </authorList>
    </citation>
    <scope>NUCLEOTIDE SEQUENCE [LARGE SCALE GENOMIC DNA]</scope>
    <source>
        <strain evidence="1 2">DAOM 197198</strain>
    </source>
</reference>
<dbReference type="AlphaFoldDB" id="A0A2P4QWD1"/>
<name>A0A2P4QWD1_RHIID</name>
<dbReference type="Proteomes" id="UP000018888">
    <property type="component" value="Unassembled WGS sequence"/>
</dbReference>
<dbReference type="EMBL" id="AUPC02000007">
    <property type="protein sequence ID" value="POG81971.1"/>
    <property type="molecule type" value="Genomic_DNA"/>
</dbReference>
<evidence type="ECO:0000313" key="2">
    <source>
        <dbReference type="Proteomes" id="UP000018888"/>
    </source>
</evidence>
<sequence length="59" mass="7107">MKCKKSCLKRDGRKFYKKMEKLNQLWRYSNEPLLISQSPRLPVITNDNQYLVMVKAEMI</sequence>
<protein>
    <submittedName>
        <fullName evidence="1">Uncharacterized protein</fullName>
    </submittedName>
</protein>
<evidence type="ECO:0000313" key="1">
    <source>
        <dbReference type="EMBL" id="POG81971.1"/>
    </source>
</evidence>
<gene>
    <name evidence="1" type="ORF">GLOIN_2v1501247</name>
</gene>
<accession>A0A2P4QWD1</accession>
<comment type="caution">
    <text evidence="1">The sequence shown here is derived from an EMBL/GenBank/DDBJ whole genome shotgun (WGS) entry which is preliminary data.</text>
</comment>
<proteinExistence type="predicted"/>
<keyword evidence="2" id="KW-1185">Reference proteome</keyword>